<name>A0A6G4WDI3_9HYPH</name>
<gene>
    <name evidence="1" type="ORF">G6N73_14630</name>
</gene>
<organism evidence="1 2">
    <name type="scientific">Allomesorhizobium camelthorni</name>
    <dbReference type="NCBI Taxonomy" id="475069"/>
    <lineage>
        <taxon>Bacteria</taxon>
        <taxon>Pseudomonadati</taxon>
        <taxon>Pseudomonadota</taxon>
        <taxon>Alphaproteobacteria</taxon>
        <taxon>Hyphomicrobiales</taxon>
        <taxon>Phyllobacteriaceae</taxon>
        <taxon>Allomesorhizobium</taxon>
    </lineage>
</organism>
<reference evidence="1 2" key="1">
    <citation type="submission" date="2020-02" db="EMBL/GenBank/DDBJ databases">
        <title>Genome sequence of strain CCNWXJ40-4.</title>
        <authorList>
            <person name="Gao J."/>
            <person name="Sun J."/>
        </authorList>
    </citation>
    <scope>NUCLEOTIDE SEQUENCE [LARGE SCALE GENOMIC DNA]</scope>
    <source>
        <strain evidence="1 2">CCNWXJ 40-4</strain>
    </source>
</reference>
<proteinExistence type="predicted"/>
<dbReference type="EMBL" id="JAAKZF010000017">
    <property type="protein sequence ID" value="NGO52398.1"/>
    <property type="molecule type" value="Genomic_DNA"/>
</dbReference>
<dbReference type="AlphaFoldDB" id="A0A6G4WDI3"/>
<protein>
    <recommendedName>
        <fullName evidence="3">Ketohydroxyglutarate aldolase</fullName>
    </recommendedName>
</protein>
<dbReference type="Proteomes" id="UP001642900">
    <property type="component" value="Unassembled WGS sequence"/>
</dbReference>
<comment type="caution">
    <text evidence="1">The sequence shown here is derived from an EMBL/GenBank/DDBJ whole genome shotgun (WGS) entry which is preliminary data.</text>
</comment>
<sequence>MVLVDEQHGLDSVTAAVEACGVRVERVMRGMRTIVGAASDDAAIQRVQQMDGVASVREEKSFAVPPLHRDIPQ</sequence>
<accession>A0A6G4WDI3</accession>
<evidence type="ECO:0008006" key="3">
    <source>
        <dbReference type="Google" id="ProtNLM"/>
    </source>
</evidence>
<evidence type="ECO:0000313" key="2">
    <source>
        <dbReference type="Proteomes" id="UP001642900"/>
    </source>
</evidence>
<evidence type="ECO:0000313" key="1">
    <source>
        <dbReference type="EMBL" id="NGO52398.1"/>
    </source>
</evidence>
<keyword evidence="2" id="KW-1185">Reference proteome</keyword>